<evidence type="ECO:0000313" key="1">
    <source>
        <dbReference type="EMBL" id="CAE7250714.1"/>
    </source>
</evidence>
<sequence>MEAESNLPGISAKMPRLHQEKSQKWTRRSAARLALLGRFALCSAWVPLGDLGYLGRLALKYGIDGLCYPVLLASTRVVMLKSEELLLSGREEGLWSLFGGLFASLLSTALEEAMEIFVGMCVDHGSADPADKLVLKAPRPPRFKLLSAMNCQ</sequence>
<protein>
    <submittedName>
        <fullName evidence="1">Uncharacterized protein</fullName>
    </submittedName>
</protein>
<comment type="caution">
    <text evidence="1">The sequence shown here is derived from an EMBL/GenBank/DDBJ whole genome shotgun (WGS) entry which is preliminary data.</text>
</comment>
<dbReference type="OrthoDB" id="449168at2759"/>
<evidence type="ECO:0000313" key="2">
    <source>
        <dbReference type="Proteomes" id="UP000649617"/>
    </source>
</evidence>
<reference evidence="1" key="1">
    <citation type="submission" date="2021-02" db="EMBL/GenBank/DDBJ databases">
        <authorList>
            <person name="Dougan E. K."/>
            <person name="Rhodes N."/>
            <person name="Thang M."/>
            <person name="Chan C."/>
        </authorList>
    </citation>
    <scope>NUCLEOTIDE SEQUENCE</scope>
</reference>
<name>A0A812LNY4_SYMPI</name>
<dbReference type="AlphaFoldDB" id="A0A812LNY4"/>
<dbReference type="EMBL" id="CAJNIZ010006532">
    <property type="protein sequence ID" value="CAE7250714.1"/>
    <property type="molecule type" value="Genomic_DNA"/>
</dbReference>
<proteinExistence type="predicted"/>
<gene>
    <name evidence="1" type="ORF">SPIL2461_LOCUS4816</name>
</gene>
<keyword evidence="2" id="KW-1185">Reference proteome</keyword>
<dbReference type="Proteomes" id="UP000649617">
    <property type="component" value="Unassembled WGS sequence"/>
</dbReference>
<organism evidence="1 2">
    <name type="scientific">Symbiodinium pilosum</name>
    <name type="common">Dinoflagellate</name>
    <dbReference type="NCBI Taxonomy" id="2952"/>
    <lineage>
        <taxon>Eukaryota</taxon>
        <taxon>Sar</taxon>
        <taxon>Alveolata</taxon>
        <taxon>Dinophyceae</taxon>
        <taxon>Suessiales</taxon>
        <taxon>Symbiodiniaceae</taxon>
        <taxon>Symbiodinium</taxon>
    </lineage>
</organism>
<accession>A0A812LNY4</accession>